<dbReference type="InterPro" id="IPR036457">
    <property type="entry name" value="PPM-type-like_dom_sf"/>
</dbReference>
<dbReference type="InterPro" id="IPR003018">
    <property type="entry name" value="GAF"/>
</dbReference>
<protein>
    <submittedName>
        <fullName evidence="4">SpoIIE family protein phosphatase</fullName>
    </submittedName>
</protein>
<feature type="domain" description="GAF" evidence="2">
    <location>
        <begin position="26"/>
        <end position="171"/>
    </location>
</feature>
<name>A0ABS8ZA56_9PSEU</name>
<dbReference type="SMART" id="SM00331">
    <property type="entry name" value="PP2C_SIG"/>
    <property type="match status" value="1"/>
</dbReference>
<comment type="caution">
    <text evidence="4">The sequence shown here is derived from an EMBL/GenBank/DDBJ whole genome shotgun (WGS) entry which is preliminary data.</text>
</comment>
<evidence type="ECO:0000259" key="2">
    <source>
        <dbReference type="SMART" id="SM00065"/>
    </source>
</evidence>
<evidence type="ECO:0000259" key="3">
    <source>
        <dbReference type="SMART" id="SM00331"/>
    </source>
</evidence>
<dbReference type="SMART" id="SM00065">
    <property type="entry name" value="GAF"/>
    <property type="match status" value="1"/>
</dbReference>
<accession>A0ABS8ZA56</accession>
<organism evidence="4 5">
    <name type="scientific">Kibdelosporangium philippinense</name>
    <dbReference type="NCBI Taxonomy" id="211113"/>
    <lineage>
        <taxon>Bacteria</taxon>
        <taxon>Bacillati</taxon>
        <taxon>Actinomycetota</taxon>
        <taxon>Actinomycetes</taxon>
        <taxon>Pseudonocardiales</taxon>
        <taxon>Pseudonocardiaceae</taxon>
        <taxon>Kibdelosporangium</taxon>
    </lineage>
</organism>
<keyword evidence="5" id="KW-1185">Reference proteome</keyword>
<dbReference type="Pfam" id="PF07228">
    <property type="entry name" value="SpoIIE"/>
    <property type="match status" value="1"/>
</dbReference>
<keyword evidence="1" id="KW-0378">Hydrolase</keyword>
<gene>
    <name evidence="4" type="ORF">LWC34_18240</name>
</gene>
<dbReference type="RefSeq" id="WP_233726231.1">
    <property type="nucleotide sequence ID" value="NZ_JAJVCN010000001.1"/>
</dbReference>
<dbReference type="Pfam" id="PF13185">
    <property type="entry name" value="GAF_2"/>
    <property type="match status" value="1"/>
</dbReference>
<dbReference type="SUPFAM" id="SSF55781">
    <property type="entry name" value="GAF domain-like"/>
    <property type="match status" value="1"/>
</dbReference>
<dbReference type="PANTHER" id="PTHR43156">
    <property type="entry name" value="STAGE II SPORULATION PROTEIN E-RELATED"/>
    <property type="match status" value="1"/>
</dbReference>
<dbReference type="EMBL" id="JAJVCN010000001">
    <property type="protein sequence ID" value="MCE7004748.1"/>
    <property type="molecule type" value="Genomic_DNA"/>
</dbReference>
<dbReference type="Proteomes" id="UP001521150">
    <property type="component" value="Unassembled WGS sequence"/>
</dbReference>
<dbReference type="InterPro" id="IPR029016">
    <property type="entry name" value="GAF-like_dom_sf"/>
</dbReference>
<feature type="domain" description="PPM-type phosphatase" evidence="3">
    <location>
        <begin position="188"/>
        <end position="400"/>
    </location>
</feature>
<dbReference type="PANTHER" id="PTHR43156:SF2">
    <property type="entry name" value="STAGE II SPORULATION PROTEIN E"/>
    <property type="match status" value="1"/>
</dbReference>
<sequence>MVEGPGAEDQLQRIESVTDSALSHLDLEKLLQELLERVRELLAADTATVLLYNPASRELVATASSGFEEEVRQGVRIPLGAGFAGQVAARREAVRIQHVDASTVVNPLLWEKGLHALLGVPMVAAGHLVGVVHVGTFAHRQFTDHDVQLLQLAADRIALATQMQVSRTERATAAALQRSLLPGRLPQLAGMEFAARYVPGADLRVGGDWYDVFPLPGGWWGIVMGDVVGHGLPAAVVMGRLRSALRSYALLEVDDPADVLDKLNRKATHFEPGAMATVLYAVVEPSLERIRVSLAGHPPPVLATPGQPTRLLEIPADPPIGVRYEEKRRTTEIDIAEGAVACFYTDGLVERREWTLDAGLDRLCGAVEPQPAEAVSAAVMSALTRTHPPEDDTAVLIMRRTSRHG</sequence>
<dbReference type="InterPro" id="IPR001932">
    <property type="entry name" value="PPM-type_phosphatase-like_dom"/>
</dbReference>
<evidence type="ECO:0000313" key="5">
    <source>
        <dbReference type="Proteomes" id="UP001521150"/>
    </source>
</evidence>
<reference evidence="4 5" key="1">
    <citation type="submission" date="2021-12" db="EMBL/GenBank/DDBJ databases">
        <title>Genome sequence of Kibdelosporangium philippinense ATCC 49844.</title>
        <authorList>
            <person name="Fedorov E.A."/>
            <person name="Omeragic M."/>
            <person name="Shalygina K.F."/>
            <person name="Maclea K.S."/>
        </authorList>
    </citation>
    <scope>NUCLEOTIDE SEQUENCE [LARGE SCALE GENOMIC DNA]</scope>
    <source>
        <strain evidence="4 5">ATCC 49844</strain>
    </source>
</reference>
<evidence type="ECO:0000313" key="4">
    <source>
        <dbReference type="EMBL" id="MCE7004748.1"/>
    </source>
</evidence>
<dbReference type="SUPFAM" id="SSF81606">
    <property type="entry name" value="PP2C-like"/>
    <property type="match status" value="1"/>
</dbReference>
<proteinExistence type="predicted"/>
<dbReference type="InterPro" id="IPR052016">
    <property type="entry name" value="Bact_Sigma-Reg"/>
</dbReference>
<dbReference type="Gene3D" id="3.60.40.10">
    <property type="entry name" value="PPM-type phosphatase domain"/>
    <property type="match status" value="1"/>
</dbReference>
<dbReference type="Gene3D" id="3.30.450.40">
    <property type="match status" value="1"/>
</dbReference>
<evidence type="ECO:0000256" key="1">
    <source>
        <dbReference type="ARBA" id="ARBA00022801"/>
    </source>
</evidence>